<evidence type="ECO:0000256" key="10">
    <source>
        <dbReference type="SAM" id="MobiDB-lite"/>
    </source>
</evidence>
<name>A0A383W3S8_TETOB</name>
<evidence type="ECO:0000313" key="12">
    <source>
        <dbReference type="EMBL" id="SZX72295.1"/>
    </source>
</evidence>
<dbReference type="CDD" id="cd03124">
    <property type="entry name" value="alpha_CA_prokaryotic_like"/>
    <property type="match status" value="1"/>
</dbReference>
<proteinExistence type="inferred from homology"/>
<feature type="compositionally biased region" description="Polar residues" evidence="10">
    <location>
        <begin position="305"/>
        <end position="316"/>
    </location>
</feature>
<dbReference type="STRING" id="3088.A0A383W3S8"/>
<evidence type="ECO:0000256" key="9">
    <source>
        <dbReference type="RuleBase" id="RU367011"/>
    </source>
</evidence>
<organism evidence="12 13">
    <name type="scientific">Tetradesmus obliquus</name>
    <name type="common">Green alga</name>
    <name type="synonym">Acutodesmus obliquus</name>
    <dbReference type="NCBI Taxonomy" id="3088"/>
    <lineage>
        <taxon>Eukaryota</taxon>
        <taxon>Viridiplantae</taxon>
        <taxon>Chlorophyta</taxon>
        <taxon>core chlorophytes</taxon>
        <taxon>Chlorophyceae</taxon>
        <taxon>CS clade</taxon>
        <taxon>Sphaeropleales</taxon>
        <taxon>Scenedesmaceae</taxon>
        <taxon>Tetradesmus</taxon>
    </lineage>
</organism>
<evidence type="ECO:0000256" key="5">
    <source>
        <dbReference type="ARBA" id="ARBA00022723"/>
    </source>
</evidence>
<feature type="domain" description="Alpha-carbonic anhydrase" evidence="11">
    <location>
        <begin position="39"/>
        <end position="355"/>
    </location>
</feature>
<dbReference type="EMBL" id="FNXT01001125">
    <property type="protein sequence ID" value="SZX72295.1"/>
    <property type="molecule type" value="Genomic_DNA"/>
</dbReference>
<evidence type="ECO:0000256" key="6">
    <source>
        <dbReference type="ARBA" id="ARBA00022833"/>
    </source>
</evidence>
<accession>A0A383W3S8</accession>
<dbReference type="InterPro" id="IPR001148">
    <property type="entry name" value="CA_dom"/>
</dbReference>
<dbReference type="PROSITE" id="PS51144">
    <property type="entry name" value="ALPHA_CA_2"/>
    <property type="match status" value="1"/>
</dbReference>
<keyword evidence="5 9" id="KW-0479">Metal-binding</keyword>
<keyword evidence="13" id="KW-1185">Reference proteome</keyword>
<dbReference type="InterPro" id="IPR023561">
    <property type="entry name" value="Carbonic_anhydrase_a-class"/>
</dbReference>
<gene>
    <name evidence="12" type="ORF">BQ4739_LOCUS12482</name>
</gene>
<feature type="signal peptide" evidence="9">
    <location>
        <begin position="1"/>
        <end position="20"/>
    </location>
</feature>
<dbReference type="InterPro" id="IPR018338">
    <property type="entry name" value="Carbonic_anhydrase_a-class_CS"/>
</dbReference>
<dbReference type="PANTHER" id="PTHR18952:SF265">
    <property type="entry name" value="CARBONIC ANHYDRASE"/>
    <property type="match status" value="1"/>
</dbReference>
<comment type="cofactor">
    <cofactor evidence="1 9">
        <name>Zn(2+)</name>
        <dbReference type="ChEBI" id="CHEBI:29105"/>
    </cofactor>
</comment>
<dbReference type="PROSITE" id="PS51257">
    <property type="entry name" value="PROKAR_LIPOPROTEIN"/>
    <property type="match status" value="1"/>
</dbReference>
<dbReference type="Gene3D" id="3.10.200.10">
    <property type="entry name" value="Alpha carbonic anhydrase"/>
    <property type="match status" value="1"/>
</dbReference>
<dbReference type="InterPro" id="IPR041891">
    <property type="entry name" value="Alpha_CA_prokaryot-like"/>
</dbReference>
<comment type="function">
    <text evidence="2 9">Reversible hydration of carbon dioxide.</text>
</comment>
<keyword evidence="6 9" id="KW-0862">Zinc</keyword>
<dbReference type="GO" id="GO:0008270">
    <property type="term" value="F:zinc ion binding"/>
    <property type="evidence" value="ECO:0007669"/>
    <property type="project" value="UniProtKB-UniRule"/>
</dbReference>
<dbReference type="AlphaFoldDB" id="A0A383W3S8"/>
<comment type="similarity">
    <text evidence="3 9">Belongs to the alpha-carbonic anhydrase family.</text>
</comment>
<evidence type="ECO:0000256" key="8">
    <source>
        <dbReference type="ARBA" id="ARBA00048348"/>
    </source>
</evidence>
<comment type="catalytic activity">
    <reaction evidence="8 9">
        <text>hydrogencarbonate + H(+) = CO2 + H2O</text>
        <dbReference type="Rhea" id="RHEA:10748"/>
        <dbReference type="ChEBI" id="CHEBI:15377"/>
        <dbReference type="ChEBI" id="CHEBI:15378"/>
        <dbReference type="ChEBI" id="CHEBI:16526"/>
        <dbReference type="ChEBI" id="CHEBI:17544"/>
        <dbReference type="EC" id="4.2.1.1"/>
    </reaction>
</comment>
<sequence length="355" mass="37387">MAARTLSLLVFVLFISASSACIYEFGNRDEAAAKAGGHYDYSYNGLDWPGSFPQCRGKKQSPVMLPGTGAAAEGLKAPAAKSTFDYGTVTNPIIINNGHTLQVPLPADFKSDVKIPVLGDIATAKATSVLQAGSSGKATYVKAAPAQLHFHTHSEHVVSGYVYPMEMHIVHFVKKDQLPACGDAGCPVVLGVMLALTNDESKVTPELRKVIEAMPLNEGRNATIQGALDVDALLPKDRSYFTYEGSLTTPPCSEGLLWHVLTNPIYITDDLLTRYQEAVGNYDCPHSAAAAAAAAKNANAKNAKVTTESGPADNSGTEGGFQAPPADAKGCVKLADGHNYRAAQPLGSRTILLAA</sequence>
<dbReference type="PROSITE" id="PS00162">
    <property type="entry name" value="ALPHA_CA_1"/>
    <property type="match status" value="1"/>
</dbReference>
<dbReference type="EC" id="4.2.1.1" evidence="4 9"/>
<reference evidence="12 13" key="1">
    <citation type="submission" date="2016-10" db="EMBL/GenBank/DDBJ databases">
        <authorList>
            <person name="Cai Z."/>
        </authorList>
    </citation>
    <scope>NUCLEOTIDE SEQUENCE [LARGE SCALE GENOMIC DNA]</scope>
</reference>
<dbReference type="SUPFAM" id="SSF51069">
    <property type="entry name" value="Carbonic anhydrase"/>
    <property type="match status" value="1"/>
</dbReference>
<evidence type="ECO:0000256" key="7">
    <source>
        <dbReference type="ARBA" id="ARBA00023239"/>
    </source>
</evidence>
<dbReference type="PANTHER" id="PTHR18952">
    <property type="entry name" value="CARBONIC ANHYDRASE"/>
    <property type="match status" value="1"/>
</dbReference>
<dbReference type="SMART" id="SM01057">
    <property type="entry name" value="Carb_anhydrase"/>
    <property type="match status" value="1"/>
</dbReference>
<evidence type="ECO:0000256" key="3">
    <source>
        <dbReference type="ARBA" id="ARBA00010718"/>
    </source>
</evidence>
<evidence type="ECO:0000256" key="4">
    <source>
        <dbReference type="ARBA" id="ARBA00012925"/>
    </source>
</evidence>
<evidence type="ECO:0000313" key="13">
    <source>
        <dbReference type="Proteomes" id="UP000256970"/>
    </source>
</evidence>
<evidence type="ECO:0000256" key="1">
    <source>
        <dbReference type="ARBA" id="ARBA00001947"/>
    </source>
</evidence>
<evidence type="ECO:0000259" key="11">
    <source>
        <dbReference type="PROSITE" id="PS51144"/>
    </source>
</evidence>
<dbReference type="InterPro" id="IPR036398">
    <property type="entry name" value="CA_dom_sf"/>
</dbReference>
<keyword evidence="7 9" id="KW-0456">Lyase</keyword>
<dbReference type="Proteomes" id="UP000256970">
    <property type="component" value="Unassembled WGS sequence"/>
</dbReference>
<keyword evidence="9" id="KW-0732">Signal</keyword>
<feature type="chain" id="PRO_5025096500" description="Carbonic anhydrase" evidence="9">
    <location>
        <begin position="21"/>
        <end position="355"/>
    </location>
</feature>
<protein>
    <recommendedName>
        <fullName evidence="4 9">Carbonic anhydrase</fullName>
        <ecNumber evidence="4 9">4.2.1.1</ecNumber>
    </recommendedName>
</protein>
<feature type="region of interest" description="Disordered" evidence="10">
    <location>
        <begin position="304"/>
        <end position="323"/>
    </location>
</feature>
<dbReference type="GO" id="GO:0004089">
    <property type="term" value="F:carbonate dehydratase activity"/>
    <property type="evidence" value="ECO:0007669"/>
    <property type="project" value="UniProtKB-UniRule"/>
</dbReference>
<evidence type="ECO:0000256" key="2">
    <source>
        <dbReference type="ARBA" id="ARBA00002904"/>
    </source>
</evidence>
<dbReference type="Pfam" id="PF00194">
    <property type="entry name" value="Carb_anhydrase"/>
    <property type="match status" value="1"/>
</dbReference>